<dbReference type="Proteomes" id="UP000198415">
    <property type="component" value="Unassembled WGS sequence"/>
</dbReference>
<gene>
    <name evidence="2" type="ORF">SAMN06264365_102557</name>
</gene>
<protein>
    <submittedName>
        <fullName evidence="2">Uncharacterized protein</fullName>
    </submittedName>
</protein>
<keyword evidence="1" id="KW-1133">Transmembrane helix</keyword>
<dbReference type="EMBL" id="FZNR01000002">
    <property type="protein sequence ID" value="SNR46092.1"/>
    <property type="molecule type" value="Genomic_DNA"/>
</dbReference>
<feature type="transmembrane region" description="Helical" evidence="1">
    <location>
        <begin position="43"/>
        <end position="62"/>
    </location>
</feature>
<proteinExistence type="predicted"/>
<reference evidence="2 3" key="1">
    <citation type="submission" date="2017-06" db="EMBL/GenBank/DDBJ databases">
        <authorList>
            <person name="Kim H.J."/>
            <person name="Triplett B.A."/>
        </authorList>
    </citation>
    <scope>NUCLEOTIDE SEQUENCE [LARGE SCALE GENOMIC DNA]</scope>
    <source>
        <strain evidence="2 3">DSM 43151</strain>
    </source>
</reference>
<evidence type="ECO:0000256" key="1">
    <source>
        <dbReference type="SAM" id="Phobius"/>
    </source>
</evidence>
<evidence type="ECO:0000313" key="2">
    <source>
        <dbReference type="EMBL" id="SNR46092.1"/>
    </source>
</evidence>
<sequence>MIQLNVPLSWILQERLCYAYVIMASVSTDEAKTSAGRSRATRLLMAGLAVAVVAGAGVWWSLRDQSEPGTKLPAGEQARLATAVAPILEAGLPDARYSRLACAVKILGTEPADAANTQVVTTAYVWSLCRSLGQPVISESGLPAVVHLGTPTRVEAPDQPTLSSDIGMLFPKRLQDAARDDGSYADELNAAVEERARQLS</sequence>
<organism evidence="2 3">
    <name type="scientific">Actinoplanes regularis</name>
    <dbReference type="NCBI Taxonomy" id="52697"/>
    <lineage>
        <taxon>Bacteria</taxon>
        <taxon>Bacillati</taxon>
        <taxon>Actinomycetota</taxon>
        <taxon>Actinomycetes</taxon>
        <taxon>Micromonosporales</taxon>
        <taxon>Micromonosporaceae</taxon>
        <taxon>Actinoplanes</taxon>
    </lineage>
</organism>
<keyword evidence="3" id="KW-1185">Reference proteome</keyword>
<evidence type="ECO:0000313" key="3">
    <source>
        <dbReference type="Proteomes" id="UP000198415"/>
    </source>
</evidence>
<dbReference type="AlphaFoldDB" id="A0A238WHQ7"/>
<name>A0A238WHQ7_9ACTN</name>
<keyword evidence="1" id="KW-0812">Transmembrane</keyword>
<accession>A0A238WHQ7</accession>
<keyword evidence="1" id="KW-0472">Membrane</keyword>